<dbReference type="GO" id="GO:0009507">
    <property type="term" value="C:chloroplast"/>
    <property type="evidence" value="ECO:0007669"/>
    <property type="project" value="UniProtKB-ARBA"/>
</dbReference>
<dbReference type="InterPro" id="IPR036249">
    <property type="entry name" value="Thioredoxin-like_sf"/>
</dbReference>
<proteinExistence type="inferred from homology"/>
<reference evidence="4" key="1">
    <citation type="journal article" date="2022" name="Plant J.">
        <title>Strategies of tolerance reflected in two North American maple genomes.</title>
        <authorList>
            <person name="McEvoy S.L."/>
            <person name="Sezen U.U."/>
            <person name="Trouern-Trend A."/>
            <person name="McMahon S.M."/>
            <person name="Schaberg P.G."/>
            <person name="Yang J."/>
            <person name="Wegrzyn J.L."/>
            <person name="Swenson N.G."/>
        </authorList>
    </citation>
    <scope>NUCLEOTIDE SEQUENCE</scope>
    <source>
        <strain evidence="4">91603</strain>
    </source>
</reference>
<name>A0AAD5P5U1_ACENE</name>
<dbReference type="SUPFAM" id="SSF52833">
    <property type="entry name" value="Thioredoxin-like"/>
    <property type="match status" value="1"/>
</dbReference>
<dbReference type="PANTHER" id="PTHR43601:SF11">
    <property type="entry name" value="EXPRESSED PROTEIN"/>
    <property type="match status" value="1"/>
</dbReference>
<keyword evidence="5" id="KW-1185">Reference proteome</keyword>
<feature type="domain" description="Thioredoxin" evidence="3">
    <location>
        <begin position="88"/>
        <end position="174"/>
    </location>
</feature>
<evidence type="ECO:0000259" key="3">
    <source>
        <dbReference type="Pfam" id="PF00085"/>
    </source>
</evidence>
<gene>
    <name evidence="4" type="ORF">LWI28_014978</name>
</gene>
<reference evidence="4" key="2">
    <citation type="submission" date="2023-02" db="EMBL/GenBank/DDBJ databases">
        <authorList>
            <person name="Swenson N.G."/>
            <person name="Wegrzyn J.L."/>
            <person name="Mcevoy S.L."/>
        </authorList>
    </citation>
    <scope>NUCLEOTIDE SEQUENCE</scope>
    <source>
        <strain evidence="4">91603</strain>
        <tissue evidence="4">Leaf</tissue>
    </source>
</reference>
<dbReference type="Proteomes" id="UP001064489">
    <property type="component" value="Chromosome 9"/>
</dbReference>
<comment type="caution">
    <text evidence="4">The sequence shown here is derived from an EMBL/GenBank/DDBJ whole genome shotgun (WGS) entry which is preliminary data.</text>
</comment>
<comment type="similarity">
    <text evidence="1">Belongs to the thioredoxin family.</text>
</comment>
<protein>
    <recommendedName>
        <fullName evidence="3">Thioredoxin domain-containing protein</fullName>
    </recommendedName>
</protein>
<evidence type="ECO:0000256" key="2">
    <source>
        <dbReference type="ARBA" id="ARBA00023284"/>
    </source>
</evidence>
<dbReference type="EMBL" id="JAJSOW010000001">
    <property type="protein sequence ID" value="KAI9200910.1"/>
    <property type="molecule type" value="Genomic_DNA"/>
</dbReference>
<keyword evidence="2" id="KW-0676">Redox-active center</keyword>
<evidence type="ECO:0000313" key="5">
    <source>
        <dbReference type="Proteomes" id="UP001064489"/>
    </source>
</evidence>
<evidence type="ECO:0000313" key="4">
    <source>
        <dbReference type="EMBL" id="KAI9200910.1"/>
    </source>
</evidence>
<sequence>MDSTHKQPLICLKLPWNANQNPKNPNFCDFQGPWLFKSLKNIGSLAFGSFNSWINSFNTSQLSTRAGPNNNLKLRRKVLSPEEQGEAEQRAFAAALASTKQALVIEFYSPKCTLCNSLLTFVSEVEGRNSDWLNIVMADAENEKWLPELLHYDINYVPCFVLLDKNGKALAKTVRASVLDLVLLFATMKVRSCFSSAHKISAFLRGLKLAFDTGLFYVCIEFDAAKMLNSIASCISSASDVGLVDGG</sequence>
<dbReference type="InterPro" id="IPR013766">
    <property type="entry name" value="Thioredoxin_domain"/>
</dbReference>
<dbReference type="Gene3D" id="3.40.30.10">
    <property type="entry name" value="Glutaredoxin"/>
    <property type="match status" value="1"/>
</dbReference>
<evidence type="ECO:0000256" key="1">
    <source>
        <dbReference type="ARBA" id="ARBA00008987"/>
    </source>
</evidence>
<dbReference type="AlphaFoldDB" id="A0AAD5P5U1"/>
<dbReference type="GO" id="GO:0045454">
    <property type="term" value="P:cell redox homeostasis"/>
    <property type="evidence" value="ECO:0007669"/>
    <property type="project" value="TreeGrafter"/>
</dbReference>
<dbReference type="PANTHER" id="PTHR43601">
    <property type="entry name" value="THIOREDOXIN, MITOCHONDRIAL"/>
    <property type="match status" value="1"/>
</dbReference>
<accession>A0AAD5P5U1</accession>
<dbReference type="Pfam" id="PF00085">
    <property type="entry name" value="Thioredoxin"/>
    <property type="match status" value="1"/>
</dbReference>
<organism evidence="4 5">
    <name type="scientific">Acer negundo</name>
    <name type="common">Box elder</name>
    <dbReference type="NCBI Taxonomy" id="4023"/>
    <lineage>
        <taxon>Eukaryota</taxon>
        <taxon>Viridiplantae</taxon>
        <taxon>Streptophyta</taxon>
        <taxon>Embryophyta</taxon>
        <taxon>Tracheophyta</taxon>
        <taxon>Spermatophyta</taxon>
        <taxon>Magnoliopsida</taxon>
        <taxon>eudicotyledons</taxon>
        <taxon>Gunneridae</taxon>
        <taxon>Pentapetalae</taxon>
        <taxon>rosids</taxon>
        <taxon>malvids</taxon>
        <taxon>Sapindales</taxon>
        <taxon>Sapindaceae</taxon>
        <taxon>Hippocastanoideae</taxon>
        <taxon>Acereae</taxon>
        <taxon>Acer</taxon>
    </lineage>
</organism>